<accession>A0A4S8NMH3</accession>
<dbReference type="EMBL" id="STGW01000001">
    <property type="protein sequence ID" value="THV18183.1"/>
    <property type="molecule type" value="Genomic_DNA"/>
</dbReference>
<evidence type="ECO:0000259" key="1">
    <source>
        <dbReference type="Pfam" id="PF03372"/>
    </source>
</evidence>
<gene>
    <name evidence="2" type="ORF">E9934_00590</name>
</gene>
<dbReference type="InterPro" id="IPR036691">
    <property type="entry name" value="Endo/exonu/phosph_ase_sf"/>
</dbReference>
<sequence length="464" mass="49620">MSAGLRRTAGGFRAPGTLLTAVLLLALALAAGEWGRDVLTPTAAESPRVAQRTDGAVSEPIRIVQANIKSGMANSRTREDVNAVYRRAPDFVTFNEVTYRPDSMLLRDGYALFRTPGAYKGETPVAWNTARWTLIGSGTHLISNRKRPAGTSGFELGIRYANWITVQSASGQTVSVVSTHFSPEGGYTAGITAPSLRRLGLLVAGLRAAGPVLVGGDLNANYKNASDYPRSTMKEAGLTPTYDVMGAALATGVYRNATIDYILLGAAEQFQVLKQWVQDINSDHRLLFADVAMVGAGAVAFSPGVVTNDPVDAPNTVAVLVRRILNKAPAGATVHVITRRIDGSALLTAIEQARARGVNVQVMTRTKAYRASAAERRLIRVLGTRTSGRSWILRVSGATWDRWQLPTASVLASASGGATALRTDINRPLVPASARVATRARIQIGKTAYDALWSRKQRASGWKP</sequence>
<keyword evidence="3" id="KW-1185">Reference proteome</keyword>
<dbReference type="Gene3D" id="3.60.10.10">
    <property type="entry name" value="Endonuclease/exonuclease/phosphatase"/>
    <property type="match status" value="1"/>
</dbReference>
<name>A0A4S8NMH3_9ACTN</name>
<proteinExistence type="predicted"/>
<comment type="caution">
    <text evidence="2">The sequence shown here is derived from an EMBL/GenBank/DDBJ whole genome shotgun (WGS) entry which is preliminary data.</text>
</comment>
<feature type="domain" description="Endonuclease/exonuclease/phosphatase" evidence="1">
    <location>
        <begin position="66"/>
        <end position="284"/>
    </location>
</feature>
<dbReference type="SUPFAM" id="SSF56219">
    <property type="entry name" value="DNase I-like"/>
    <property type="match status" value="1"/>
</dbReference>
<evidence type="ECO:0000313" key="2">
    <source>
        <dbReference type="EMBL" id="THV18183.1"/>
    </source>
</evidence>
<dbReference type="GO" id="GO:0003824">
    <property type="term" value="F:catalytic activity"/>
    <property type="evidence" value="ECO:0007669"/>
    <property type="project" value="InterPro"/>
</dbReference>
<dbReference type="AlphaFoldDB" id="A0A4S8NMH3"/>
<dbReference type="OrthoDB" id="3772883at2"/>
<dbReference type="Pfam" id="PF03372">
    <property type="entry name" value="Exo_endo_phos"/>
    <property type="match status" value="1"/>
</dbReference>
<dbReference type="InterPro" id="IPR005135">
    <property type="entry name" value="Endo/exonuclease/phosphatase"/>
</dbReference>
<dbReference type="RefSeq" id="WP_136560899.1">
    <property type="nucleotide sequence ID" value="NZ_BAABLS010000002.1"/>
</dbReference>
<organism evidence="2 3">
    <name type="scientific">Nocardioides caeni</name>
    <dbReference type="NCBI Taxonomy" id="574700"/>
    <lineage>
        <taxon>Bacteria</taxon>
        <taxon>Bacillati</taxon>
        <taxon>Actinomycetota</taxon>
        <taxon>Actinomycetes</taxon>
        <taxon>Propionibacteriales</taxon>
        <taxon>Nocardioidaceae</taxon>
        <taxon>Nocardioides</taxon>
    </lineage>
</organism>
<reference evidence="2 3" key="1">
    <citation type="journal article" date="2009" name="Int. J. Syst. Evol. Microbiol.">
        <title>Nocardioides caeni sp. nov., isolated from wastewater.</title>
        <authorList>
            <person name="Yoon J.H."/>
            <person name="Kang S.J."/>
            <person name="Park S."/>
            <person name="Kim W."/>
            <person name="Oh T.K."/>
        </authorList>
    </citation>
    <scope>NUCLEOTIDE SEQUENCE [LARGE SCALE GENOMIC DNA]</scope>
    <source>
        <strain evidence="2 3">DSM 23134</strain>
    </source>
</reference>
<dbReference type="Proteomes" id="UP000307087">
    <property type="component" value="Unassembled WGS sequence"/>
</dbReference>
<protein>
    <recommendedName>
        <fullName evidence="1">Endonuclease/exonuclease/phosphatase domain-containing protein</fullName>
    </recommendedName>
</protein>
<evidence type="ECO:0000313" key="3">
    <source>
        <dbReference type="Proteomes" id="UP000307087"/>
    </source>
</evidence>